<feature type="domain" description="HAT C-terminal dimerisation" evidence="1">
    <location>
        <begin position="439"/>
        <end position="494"/>
    </location>
</feature>
<evidence type="ECO:0000259" key="2">
    <source>
        <dbReference type="Pfam" id="PF14291"/>
    </source>
</evidence>
<dbReference type="EMBL" id="CM007657">
    <property type="protein sequence ID" value="ONH96447.1"/>
    <property type="molecule type" value="Genomic_DNA"/>
</dbReference>
<dbReference type="Pfam" id="PF14291">
    <property type="entry name" value="DUF4371"/>
    <property type="match status" value="1"/>
</dbReference>
<name>A0A251NAU6_PRUPE</name>
<evidence type="ECO:0000313" key="4">
    <source>
        <dbReference type="Proteomes" id="UP000006882"/>
    </source>
</evidence>
<dbReference type="PANTHER" id="PTHR11697:SF230">
    <property type="entry name" value="ZINC FINGER, MYM DOMAIN CONTAINING 1"/>
    <property type="match status" value="1"/>
</dbReference>
<dbReference type="InterPro" id="IPR012337">
    <property type="entry name" value="RNaseH-like_sf"/>
</dbReference>
<dbReference type="AlphaFoldDB" id="A0A251NAU6"/>
<evidence type="ECO:0000259" key="1">
    <source>
        <dbReference type="Pfam" id="PF05699"/>
    </source>
</evidence>
<dbReference type="GO" id="GO:0046983">
    <property type="term" value="F:protein dimerization activity"/>
    <property type="evidence" value="ECO:0007669"/>
    <property type="project" value="InterPro"/>
</dbReference>
<dbReference type="SUPFAM" id="SSF53098">
    <property type="entry name" value="Ribonuclease H-like"/>
    <property type="match status" value="1"/>
</dbReference>
<dbReference type="InterPro" id="IPR025398">
    <property type="entry name" value="DUF4371"/>
</dbReference>
<dbReference type="Pfam" id="PF05699">
    <property type="entry name" value="Dimer_Tnp_hAT"/>
    <property type="match status" value="1"/>
</dbReference>
<evidence type="ECO:0000313" key="3">
    <source>
        <dbReference type="EMBL" id="ONH96447.1"/>
    </source>
</evidence>
<protein>
    <recommendedName>
        <fullName evidence="5">DUF4371 domain-containing protein</fullName>
    </recommendedName>
</protein>
<keyword evidence="4" id="KW-1185">Reference proteome</keyword>
<dbReference type="InterPro" id="IPR008906">
    <property type="entry name" value="HATC_C_dom"/>
</dbReference>
<dbReference type="STRING" id="3760.A0A251NAU6"/>
<dbReference type="Gramene" id="ONH96447">
    <property type="protein sequence ID" value="ONH96447"/>
    <property type="gene ID" value="PRUPE_7G129800"/>
</dbReference>
<dbReference type="eggNOG" id="ENOG502R6J9">
    <property type="taxonomic scope" value="Eukaryota"/>
</dbReference>
<organism evidence="3 4">
    <name type="scientific">Prunus persica</name>
    <name type="common">Peach</name>
    <name type="synonym">Amygdalus persica</name>
    <dbReference type="NCBI Taxonomy" id="3760"/>
    <lineage>
        <taxon>Eukaryota</taxon>
        <taxon>Viridiplantae</taxon>
        <taxon>Streptophyta</taxon>
        <taxon>Embryophyta</taxon>
        <taxon>Tracheophyta</taxon>
        <taxon>Spermatophyta</taxon>
        <taxon>Magnoliopsida</taxon>
        <taxon>eudicotyledons</taxon>
        <taxon>Gunneridae</taxon>
        <taxon>Pentapetalae</taxon>
        <taxon>rosids</taxon>
        <taxon>fabids</taxon>
        <taxon>Rosales</taxon>
        <taxon>Rosaceae</taxon>
        <taxon>Amygdaloideae</taxon>
        <taxon>Amygdaleae</taxon>
        <taxon>Prunus</taxon>
    </lineage>
</organism>
<gene>
    <name evidence="3" type="ORF">PRUPE_7G129800</name>
</gene>
<accession>A0A251NAU6</accession>
<sequence>MGGSSSSHNTCERCMEDLMNPSQHVDKVINRQSQKEIFEKLVAAQDNNRVCLVAYVLDMCFQGHNESLDSKNRGHFIEMVKHIAKFNDEVVGVFLENAPRNAKYTSPIIQKRVLNILANNVRKKIREEVGHAAFCILVDESQDTSNREQMTIVLRFVDNDEIKKVLDFYELCIDKMKGQGYDGPSNMRGTWNGLQALFLSDCPYAYYVHCFAHQVQLALVSASKEVAAIRTIAAKNSLFFSFLNSIVNVITASPKRHSELQVAQSMNIIELLAAGERETVCTVLENTKKDGSTGSLRGEATSTYNAIRQFKFVFILHLLKEIMGLTYILYLFCKKHDIDMPHMNAQYEVETRRSCQQNDNIIVEHHYHFDIFNYFQLAELNSKFSEWEMELLILSSALDPKLHILICELKLYETYVPHHLVLKNVSNLSELCQGLVETKRSQRYYLIDRLIRLVLTLLVSTATTERAFSAMKLVKTALSNKMENEFLADSMIVYI</sequence>
<reference evidence="3 4" key="1">
    <citation type="journal article" date="2013" name="Nat. Genet.">
        <title>The high-quality draft genome of peach (Prunus persica) identifies unique patterns of genetic diversity, domestication and genome evolution.</title>
        <authorList>
            <consortium name="International Peach Genome Initiative"/>
            <person name="Verde I."/>
            <person name="Abbott A.G."/>
            <person name="Scalabrin S."/>
            <person name="Jung S."/>
            <person name="Shu S."/>
            <person name="Marroni F."/>
            <person name="Zhebentyayeva T."/>
            <person name="Dettori M.T."/>
            <person name="Grimwood J."/>
            <person name="Cattonaro F."/>
            <person name="Zuccolo A."/>
            <person name="Rossini L."/>
            <person name="Jenkins J."/>
            <person name="Vendramin E."/>
            <person name="Meisel L.A."/>
            <person name="Decroocq V."/>
            <person name="Sosinski B."/>
            <person name="Prochnik S."/>
            <person name="Mitros T."/>
            <person name="Policriti A."/>
            <person name="Cipriani G."/>
            <person name="Dondini L."/>
            <person name="Ficklin S."/>
            <person name="Goodstein D.M."/>
            <person name="Xuan P."/>
            <person name="Del Fabbro C."/>
            <person name="Aramini V."/>
            <person name="Copetti D."/>
            <person name="Gonzalez S."/>
            <person name="Horner D.S."/>
            <person name="Falchi R."/>
            <person name="Lucas S."/>
            <person name="Mica E."/>
            <person name="Maldonado J."/>
            <person name="Lazzari B."/>
            <person name="Bielenberg D."/>
            <person name="Pirona R."/>
            <person name="Miculan M."/>
            <person name="Barakat A."/>
            <person name="Testolin R."/>
            <person name="Stella A."/>
            <person name="Tartarini S."/>
            <person name="Tonutti P."/>
            <person name="Arus P."/>
            <person name="Orellana A."/>
            <person name="Wells C."/>
            <person name="Main D."/>
            <person name="Vizzotto G."/>
            <person name="Silva H."/>
            <person name="Salamini F."/>
            <person name="Schmutz J."/>
            <person name="Morgante M."/>
            <person name="Rokhsar D.S."/>
        </authorList>
    </citation>
    <scope>NUCLEOTIDE SEQUENCE [LARGE SCALE GENOMIC DNA]</scope>
    <source>
        <strain evidence="4">cv. Nemared</strain>
    </source>
</reference>
<evidence type="ECO:0008006" key="5">
    <source>
        <dbReference type="Google" id="ProtNLM"/>
    </source>
</evidence>
<dbReference type="InterPro" id="IPR055298">
    <property type="entry name" value="AtLOH3-like"/>
</dbReference>
<dbReference type="PANTHER" id="PTHR11697">
    <property type="entry name" value="GENERAL TRANSCRIPTION FACTOR 2-RELATED ZINC FINGER PROTEIN"/>
    <property type="match status" value="1"/>
</dbReference>
<proteinExistence type="predicted"/>
<dbReference type="Proteomes" id="UP000006882">
    <property type="component" value="Chromosome G7"/>
</dbReference>
<feature type="domain" description="DUF4371" evidence="2">
    <location>
        <begin position="6"/>
        <end position="162"/>
    </location>
</feature>